<keyword evidence="1" id="KW-0812">Transmembrane</keyword>
<dbReference type="InterPro" id="IPR051790">
    <property type="entry name" value="Cytochrome_c-biogenesis_DsbD"/>
</dbReference>
<evidence type="ECO:0000313" key="2">
    <source>
        <dbReference type="EMBL" id="WAI02088.1"/>
    </source>
</evidence>
<reference evidence="2" key="1">
    <citation type="submission" date="2022-11" db="EMBL/GenBank/DDBJ databases">
        <title>Complete genome sequence of Methanogenium organophilum DSM 3596.</title>
        <authorList>
            <person name="Chen S.-C."/>
            <person name="Lai S.-J."/>
            <person name="You Y.-T."/>
        </authorList>
    </citation>
    <scope>NUCLEOTIDE SEQUENCE</scope>
    <source>
        <strain evidence="2">DSM 3596</strain>
    </source>
</reference>
<dbReference type="InterPro" id="IPR036249">
    <property type="entry name" value="Thioredoxin-like_sf"/>
</dbReference>
<proteinExistence type="predicted"/>
<keyword evidence="1" id="KW-1133">Transmembrane helix</keyword>
<dbReference type="EMBL" id="CP113361">
    <property type="protein sequence ID" value="WAI02088.1"/>
    <property type="molecule type" value="Genomic_DNA"/>
</dbReference>
<keyword evidence="3" id="KW-1185">Reference proteome</keyword>
<dbReference type="RefSeq" id="WP_268187366.1">
    <property type="nucleotide sequence ID" value="NZ_CP113361.1"/>
</dbReference>
<accession>A0A9X9S5F5</accession>
<dbReference type="Proteomes" id="UP001163096">
    <property type="component" value="Chromosome"/>
</dbReference>
<evidence type="ECO:0000313" key="3">
    <source>
        <dbReference type="Proteomes" id="UP001163096"/>
    </source>
</evidence>
<gene>
    <name evidence="2" type="ORF">OU421_04240</name>
</gene>
<protein>
    <recommendedName>
        <fullName evidence="4">Cytochrome C biogenesis protein transmembrane domain-containing protein</fullName>
    </recommendedName>
</protein>
<dbReference type="SUPFAM" id="SSF52833">
    <property type="entry name" value="Thioredoxin-like"/>
    <property type="match status" value="1"/>
</dbReference>
<evidence type="ECO:0000256" key="1">
    <source>
        <dbReference type="SAM" id="Phobius"/>
    </source>
</evidence>
<feature type="transmembrane region" description="Helical" evidence="1">
    <location>
        <begin position="327"/>
        <end position="353"/>
    </location>
</feature>
<sequence>MIVFFCAGLLPGFGGAFLPVNTTSGDNLTAAFFYTEHCAACIKALPVMDAIADEYPSVSVLTYSVSGGTENESLFFRYGEAYGNSYPRYPTVFLSDGMFFEGYRAISADLPDHLASCLRGSETEEGSAPGVASALLPVTPLPSSSPTISPLNSSAVSSLSSSAPAVYSPALPPVWVVIVAGLVDGINPCAVAVLIFLLLTLVGAGGSLQMLRFGAAYVVGIYLMYFISGFGVLSAVRIVGFSFYFSCAAGFIAIIFGGIMLVDSFRAAGPGHFHISVSLLASVRQIAARGGIMSAFLAGVVVSLIELPCTGGVYLAILAMLSGVDVYAAAGLLALYNLMFVLPLVVIIAAAVAGFSPERMSVMRLESRQALRRAGGGALILLGAAVLIWFVG</sequence>
<feature type="transmembrane region" description="Helical" evidence="1">
    <location>
        <begin position="374"/>
        <end position="391"/>
    </location>
</feature>
<dbReference type="PANTHER" id="PTHR31272:SF9">
    <property type="entry name" value="BLL1027 PROTEIN"/>
    <property type="match status" value="1"/>
</dbReference>
<feature type="transmembrane region" description="Helical" evidence="1">
    <location>
        <begin position="174"/>
        <end position="202"/>
    </location>
</feature>
<evidence type="ECO:0008006" key="4">
    <source>
        <dbReference type="Google" id="ProtNLM"/>
    </source>
</evidence>
<dbReference type="AlphaFoldDB" id="A0A9X9S5F5"/>
<dbReference type="GeneID" id="76834284"/>
<feature type="transmembrane region" description="Helical" evidence="1">
    <location>
        <begin position="214"/>
        <end position="235"/>
    </location>
</feature>
<dbReference type="PANTHER" id="PTHR31272">
    <property type="entry name" value="CYTOCHROME C-TYPE BIOGENESIS PROTEIN HI_1454-RELATED"/>
    <property type="match status" value="1"/>
</dbReference>
<dbReference type="KEGG" id="mou:OU421_04240"/>
<keyword evidence="1" id="KW-0472">Membrane</keyword>
<feature type="transmembrane region" description="Helical" evidence="1">
    <location>
        <begin position="241"/>
        <end position="262"/>
    </location>
</feature>
<name>A0A9X9S5F5_METOG</name>
<organism evidence="2 3">
    <name type="scientific">Methanogenium organophilum</name>
    <dbReference type="NCBI Taxonomy" id="2199"/>
    <lineage>
        <taxon>Archaea</taxon>
        <taxon>Methanobacteriati</taxon>
        <taxon>Methanobacteriota</taxon>
        <taxon>Stenosarchaea group</taxon>
        <taxon>Methanomicrobia</taxon>
        <taxon>Methanomicrobiales</taxon>
        <taxon>Methanomicrobiaceae</taxon>
        <taxon>Methanogenium</taxon>
    </lineage>
</organism>
<feature type="transmembrane region" description="Helical" evidence="1">
    <location>
        <begin position="295"/>
        <end position="321"/>
    </location>
</feature>